<name>A0A8E0RTW9_9TREM</name>
<evidence type="ECO:0000256" key="3">
    <source>
        <dbReference type="ARBA" id="ARBA00022679"/>
    </source>
</evidence>
<accession>A0A8E0RTW9</accession>
<comment type="caution">
    <text evidence="10">The sequence shown here is derived from an EMBL/GenBank/DDBJ whole genome shotgun (WGS) entry which is preliminary data.</text>
</comment>
<gene>
    <name evidence="10" type="ORF">FBUS_01122</name>
</gene>
<dbReference type="PROSITE" id="PS50011">
    <property type="entry name" value="PROTEIN_KINASE_DOM"/>
    <property type="match status" value="1"/>
</dbReference>
<evidence type="ECO:0000256" key="4">
    <source>
        <dbReference type="ARBA" id="ARBA00022741"/>
    </source>
</evidence>
<evidence type="ECO:0000256" key="1">
    <source>
        <dbReference type="ARBA" id="ARBA00012513"/>
    </source>
</evidence>
<sequence>MYIYDVNLSVIPVKMNDLGTPVFVDYMCNDELCYFFRCRTENDQFLVIKYMLIGTFHKDPTLTARLSERYKEKVAMRVQQLSRLRLLPSSPVVRLSFSHTVFGQCSVTTEFCSEGNLFNWLASHSHITLWTVCRAIQHICVGMEYLHQNEIFHGNLGFRNLLFKTFEPDSVAIVLDVSVRALIDQMFSPYVYDMDRCPPELFESVCQIANNWTTANGSSCRTRHEMYLIGKLLQPTSERDLWCVGVISHQIITGVAPFTHIRLVDRMKYWKRSYRVRLTHPMLSGVSRGITRLLERMLHPNPLLRAPAEVGARNYWFHDNQTRNDKRNLMYILEQNFMKIELSVYGDTMNALNRLRTSR</sequence>
<feature type="domain" description="Protein kinase" evidence="9">
    <location>
        <begin position="12"/>
        <end position="317"/>
    </location>
</feature>
<dbReference type="GO" id="GO:0007165">
    <property type="term" value="P:signal transduction"/>
    <property type="evidence" value="ECO:0007669"/>
    <property type="project" value="TreeGrafter"/>
</dbReference>
<dbReference type="SUPFAM" id="SSF56112">
    <property type="entry name" value="Protein kinase-like (PK-like)"/>
    <property type="match status" value="1"/>
</dbReference>
<evidence type="ECO:0000313" key="11">
    <source>
        <dbReference type="Proteomes" id="UP000728185"/>
    </source>
</evidence>
<evidence type="ECO:0000256" key="5">
    <source>
        <dbReference type="ARBA" id="ARBA00022777"/>
    </source>
</evidence>
<dbReference type="SMART" id="SM00220">
    <property type="entry name" value="S_TKc"/>
    <property type="match status" value="1"/>
</dbReference>
<keyword evidence="3" id="KW-0808">Transferase</keyword>
<dbReference type="EMBL" id="LUCM01008755">
    <property type="protein sequence ID" value="KAA0187945.1"/>
    <property type="molecule type" value="Genomic_DNA"/>
</dbReference>
<keyword evidence="11" id="KW-1185">Reference proteome</keyword>
<keyword evidence="2" id="KW-0723">Serine/threonine-protein kinase</keyword>
<keyword evidence="5" id="KW-0418">Kinase</keyword>
<comment type="catalytic activity">
    <reaction evidence="8">
        <text>L-seryl-[protein] + ATP = O-phospho-L-seryl-[protein] + ADP + H(+)</text>
        <dbReference type="Rhea" id="RHEA:17989"/>
        <dbReference type="Rhea" id="RHEA-COMP:9863"/>
        <dbReference type="Rhea" id="RHEA-COMP:11604"/>
        <dbReference type="ChEBI" id="CHEBI:15378"/>
        <dbReference type="ChEBI" id="CHEBI:29999"/>
        <dbReference type="ChEBI" id="CHEBI:30616"/>
        <dbReference type="ChEBI" id="CHEBI:83421"/>
        <dbReference type="ChEBI" id="CHEBI:456216"/>
        <dbReference type="EC" id="2.7.11.1"/>
    </reaction>
</comment>
<dbReference type="GO" id="GO:0004674">
    <property type="term" value="F:protein serine/threonine kinase activity"/>
    <property type="evidence" value="ECO:0007669"/>
    <property type="project" value="UniProtKB-KW"/>
</dbReference>
<dbReference type="InterPro" id="IPR001245">
    <property type="entry name" value="Ser-Thr/Tyr_kinase_cat_dom"/>
</dbReference>
<evidence type="ECO:0000256" key="7">
    <source>
        <dbReference type="ARBA" id="ARBA00047899"/>
    </source>
</evidence>
<dbReference type="InterPro" id="IPR000719">
    <property type="entry name" value="Prot_kinase_dom"/>
</dbReference>
<evidence type="ECO:0000259" key="9">
    <source>
        <dbReference type="PROSITE" id="PS50011"/>
    </source>
</evidence>
<comment type="catalytic activity">
    <reaction evidence="7">
        <text>L-threonyl-[protein] + ATP = O-phospho-L-threonyl-[protein] + ADP + H(+)</text>
        <dbReference type="Rhea" id="RHEA:46608"/>
        <dbReference type="Rhea" id="RHEA-COMP:11060"/>
        <dbReference type="Rhea" id="RHEA-COMP:11605"/>
        <dbReference type="ChEBI" id="CHEBI:15378"/>
        <dbReference type="ChEBI" id="CHEBI:30013"/>
        <dbReference type="ChEBI" id="CHEBI:30616"/>
        <dbReference type="ChEBI" id="CHEBI:61977"/>
        <dbReference type="ChEBI" id="CHEBI:456216"/>
        <dbReference type="EC" id="2.7.11.1"/>
    </reaction>
</comment>
<keyword evidence="4" id="KW-0547">Nucleotide-binding</keyword>
<dbReference type="InterPro" id="IPR011009">
    <property type="entry name" value="Kinase-like_dom_sf"/>
</dbReference>
<evidence type="ECO:0000313" key="10">
    <source>
        <dbReference type="EMBL" id="KAA0187945.1"/>
    </source>
</evidence>
<keyword evidence="6" id="KW-0067">ATP-binding</keyword>
<proteinExistence type="predicted"/>
<organism evidence="10 11">
    <name type="scientific">Fasciolopsis buskii</name>
    <dbReference type="NCBI Taxonomy" id="27845"/>
    <lineage>
        <taxon>Eukaryota</taxon>
        <taxon>Metazoa</taxon>
        <taxon>Spiralia</taxon>
        <taxon>Lophotrochozoa</taxon>
        <taxon>Platyhelminthes</taxon>
        <taxon>Trematoda</taxon>
        <taxon>Digenea</taxon>
        <taxon>Plagiorchiida</taxon>
        <taxon>Echinostomata</taxon>
        <taxon>Echinostomatoidea</taxon>
        <taxon>Fasciolidae</taxon>
        <taxon>Fasciolopsis</taxon>
    </lineage>
</organism>
<protein>
    <recommendedName>
        <fullName evidence="1">non-specific serine/threonine protein kinase</fullName>
        <ecNumber evidence="1">2.7.11.1</ecNumber>
    </recommendedName>
</protein>
<evidence type="ECO:0000256" key="6">
    <source>
        <dbReference type="ARBA" id="ARBA00022840"/>
    </source>
</evidence>
<reference evidence="10" key="1">
    <citation type="submission" date="2019-05" db="EMBL/GenBank/DDBJ databases">
        <title>Annotation for the trematode Fasciolopsis buski.</title>
        <authorList>
            <person name="Choi Y.-J."/>
        </authorList>
    </citation>
    <scope>NUCLEOTIDE SEQUENCE</scope>
    <source>
        <strain evidence="10">HT</strain>
        <tissue evidence="10">Whole worm</tissue>
    </source>
</reference>
<dbReference type="PANTHER" id="PTHR43895">
    <property type="entry name" value="CALCIUM/CALMODULIN-DEPENDENT PROTEIN KINASE KINASE-RELATED"/>
    <property type="match status" value="1"/>
</dbReference>
<dbReference type="OrthoDB" id="346907at2759"/>
<dbReference type="GO" id="GO:0005524">
    <property type="term" value="F:ATP binding"/>
    <property type="evidence" value="ECO:0007669"/>
    <property type="project" value="UniProtKB-KW"/>
</dbReference>
<dbReference type="PANTHER" id="PTHR43895:SF32">
    <property type="entry name" value="SERINE_THREONINE-PROTEIN KINASE CHK1"/>
    <property type="match status" value="1"/>
</dbReference>
<evidence type="ECO:0000256" key="8">
    <source>
        <dbReference type="ARBA" id="ARBA00048679"/>
    </source>
</evidence>
<dbReference type="AlphaFoldDB" id="A0A8E0RTW9"/>
<dbReference type="Pfam" id="PF07714">
    <property type="entry name" value="PK_Tyr_Ser-Thr"/>
    <property type="match status" value="1"/>
</dbReference>
<dbReference type="Gene3D" id="1.10.510.10">
    <property type="entry name" value="Transferase(Phosphotransferase) domain 1"/>
    <property type="match status" value="1"/>
</dbReference>
<dbReference type="Proteomes" id="UP000728185">
    <property type="component" value="Unassembled WGS sequence"/>
</dbReference>
<evidence type="ECO:0000256" key="2">
    <source>
        <dbReference type="ARBA" id="ARBA00022527"/>
    </source>
</evidence>
<dbReference type="EC" id="2.7.11.1" evidence="1"/>